<evidence type="ECO:0000313" key="1">
    <source>
        <dbReference type="EMBL" id="QFS49567.1"/>
    </source>
</evidence>
<dbReference type="Proteomes" id="UP000326678">
    <property type="component" value="Chromosome Gxm2"/>
</dbReference>
<keyword evidence="2" id="KW-1185">Reference proteome</keyword>
<name>A0A5P8W9T2_9NOSO</name>
<protein>
    <submittedName>
        <fullName evidence="1">Uncharacterized protein</fullName>
    </submittedName>
</protein>
<gene>
    <name evidence="1" type="ORF">GXM_07061</name>
</gene>
<dbReference type="AlphaFoldDB" id="A0A5P8W9T2"/>
<sequence length="51" mass="6049">MFDYSGYREVERDNEGSGTCVRFSELHLRLKLTLFKQPLSYCLHSYNFVPT</sequence>
<proteinExistence type="predicted"/>
<organism evidence="1 2">
    <name type="scientific">Nostoc sphaeroides CCNUC1</name>
    <dbReference type="NCBI Taxonomy" id="2653204"/>
    <lineage>
        <taxon>Bacteria</taxon>
        <taxon>Bacillati</taxon>
        <taxon>Cyanobacteriota</taxon>
        <taxon>Cyanophyceae</taxon>
        <taxon>Nostocales</taxon>
        <taxon>Nostocaceae</taxon>
        <taxon>Nostoc</taxon>
    </lineage>
</organism>
<accession>A0A5P8W9T2</accession>
<dbReference type="EMBL" id="CP045227">
    <property type="protein sequence ID" value="QFS49567.1"/>
    <property type="molecule type" value="Genomic_DNA"/>
</dbReference>
<evidence type="ECO:0000313" key="2">
    <source>
        <dbReference type="Proteomes" id="UP000326678"/>
    </source>
</evidence>
<reference evidence="1 2" key="1">
    <citation type="submission" date="2019-10" db="EMBL/GenBank/DDBJ databases">
        <title>Genomic and transcriptomic insights into the perfect genentic adaptation of a filamentous nitrogen-fixing cyanobacterium to rice fields.</title>
        <authorList>
            <person name="Chen Z."/>
        </authorList>
    </citation>
    <scope>NUCLEOTIDE SEQUENCE [LARGE SCALE GENOMIC DNA]</scope>
    <source>
        <strain evidence="1">CCNUC1</strain>
    </source>
</reference>
<dbReference type="KEGG" id="nsh:GXM_07061"/>